<dbReference type="PANTHER" id="PTHR44858:SF1">
    <property type="entry name" value="UDP-N-ACETYLGLUCOSAMINE--PEPTIDE N-ACETYLGLUCOSAMINYLTRANSFERASE SPINDLY-RELATED"/>
    <property type="match status" value="1"/>
</dbReference>
<organism evidence="4 5">
    <name type="scientific">Calothrix parasitica NIES-267</name>
    <dbReference type="NCBI Taxonomy" id="1973488"/>
    <lineage>
        <taxon>Bacteria</taxon>
        <taxon>Bacillati</taxon>
        <taxon>Cyanobacteriota</taxon>
        <taxon>Cyanophyceae</taxon>
        <taxon>Nostocales</taxon>
        <taxon>Calotrichaceae</taxon>
        <taxon>Calothrix</taxon>
    </lineage>
</organism>
<sequence length="585" mass="66790">MDWSSLLRSLQSDFIRRLADGCLLHCQSVGQHSELSIISGERLKQLRDFCWVMAEKYKRVSSVRDVFVSYLKGKLGEEVVKERLADFITEVDYEKRFGGDGNVDFTLTDNPLIGIEVKSRHGYFNKVRWSVSVDEVQKNAVIVCVLIQEQVNEAQSQYHMVLAGFLPTEMIKLKTGKISFGIEQLFYAGGLRSYLEYLQSSKSYITPNISTNNYSNTYQNIAPNNYSNNYSNNYPQQQLFQKTANHNFVTPVKAEEDLNQLYIKQGDECFEKQLYDAAIENYSQALEIYSNDAGTHYKRGHVFYCLKDYSQAIANFTQAINLNPNFAKAYVKSGLTRYKLADYYGAIEDYTQAIRINSYDAVAFQNRGDVRSMIGDSQGAIEDYTQARKINPHVLKIEKPETEKLEKQKIIFNINDNSHNSPVDDNGDNLKDNLERENHQRAIEVFTQVIEISPDDAVGYKKRGNARCDLGDYLAAIEDFTKAIQINPYDGDAYFYRGNAFYELGDKPEAIEDYTQAIKINDSDADAYINRGNLRDELGDTQGAVADFQIAADLYQKAGKVQEHKETKEKILDLEIEESLDVLDF</sequence>
<protein>
    <submittedName>
        <fullName evidence="4">TPR repeat-containing protein</fullName>
    </submittedName>
</protein>
<feature type="repeat" description="TPR" evidence="3">
    <location>
        <begin position="491"/>
        <end position="524"/>
    </location>
</feature>
<dbReference type="Proteomes" id="UP000218418">
    <property type="component" value="Chromosome"/>
</dbReference>
<dbReference type="InterPro" id="IPR050498">
    <property type="entry name" value="Ycf3"/>
</dbReference>
<name>A0A1Z4LHE2_9CYAN</name>
<evidence type="ECO:0000256" key="3">
    <source>
        <dbReference type="PROSITE-ProRule" id="PRU00339"/>
    </source>
</evidence>
<feature type="repeat" description="TPR" evidence="3">
    <location>
        <begin position="259"/>
        <end position="292"/>
    </location>
</feature>
<feature type="repeat" description="TPR" evidence="3">
    <location>
        <begin position="457"/>
        <end position="490"/>
    </location>
</feature>
<keyword evidence="1" id="KW-0677">Repeat</keyword>
<keyword evidence="2 3" id="KW-0802">TPR repeat</keyword>
<keyword evidence="5" id="KW-1185">Reference proteome</keyword>
<dbReference type="OrthoDB" id="417642at2"/>
<dbReference type="InterPro" id="IPR019734">
    <property type="entry name" value="TPR_rpt"/>
</dbReference>
<feature type="repeat" description="TPR" evidence="3">
    <location>
        <begin position="327"/>
        <end position="360"/>
    </location>
</feature>
<dbReference type="Pfam" id="PF13414">
    <property type="entry name" value="TPR_11"/>
    <property type="match status" value="2"/>
</dbReference>
<dbReference type="PROSITE" id="PS50005">
    <property type="entry name" value="TPR"/>
    <property type="match status" value="6"/>
</dbReference>
<dbReference type="GO" id="GO:0009279">
    <property type="term" value="C:cell outer membrane"/>
    <property type="evidence" value="ECO:0007669"/>
    <property type="project" value="TreeGrafter"/>
</dbReference>
<gene>
    <name evidence="4" type="ORF">NIES267_01100</name>
</gene>
<dbReference type="SUPFAM" id="SSF48452">
    <property type="entry name" value="TPR-like"/>
    <property type="match status" value="2"/>
</dbReference>
<feature type="repeat" description="TPR" evidence="3">
    <location>
        <begin position="293"/>
        <end position="326"/>
    </location>
</feature>
<evidence type="ECO:0000313" key="4">
    <source>
        <dbReference type="EMBL" id="BAY80653.1"/>
    </source>
</evidence>
<reference evidence="4 5" key="1">
    <citation type="submission" date="2017-06" db="EMBL/GenBank/DDBJ databases">
        <title>Genome sequencing of cyanobaciteial culture collection at National Institute for Environmental Studies (NIES).</title>
        <authorList>
            <person name="Hirose Y."/>
            <person name="Shimura Y."/>
            <person name="Fujisawa T."/>
            <person name="Nakamura Y."/>
            <person name="Kawachi M."/>
        </authorList>
    </citation>
    <scope>NUCLEOTIDE SEQUENCE [LARGE SCALE GENOMIC DNA]</scope>
    <source>
        <strain evidence="4 5">NIES-267</strain>
    </source>
</reference>
<evidence type="ECO:0000256" key="2">
    <source>
        <dbReference type="ARBA" id="ARBA00022803"/>
    </source>
</evidence>
<dbReference type="InterPro" id="IPR011990">
    <property type="entry name" value="TPR-like_helical_dom_sf"/>
</dbReference>
<dbReference type="GO" id="GO:0046813">
    <property type="term" value="P:receptor-mediated virion attachment to host cell"/>
    <property type="evidence" value="ECO:0007669"/>
    <property type="project" value="TreeGrafter"/>
</dbReference>
<dbReference type="Pfam" id="PF13181">
    <property type="entry name" value="TPR_8"/>
    <property type="match status" value="1"/>
</dbReference>
<evidence type="ECO:0000313" key="5">
    <source>
        <dbReference type="Proteomes" id="UP000218418"/>
    </source>
</evidence>
<proteinExistence type="predicted"/>
<dbReference type="SMART" id="SM00028">
    <property type="entry name" value="TPR"/>
    <property type="match status" value="7"/>
</dbReference>
<accession>A0A1Z4LHE2</accession>
<dbReference type="EMBL" id="AP018227">
    <property type="protein sequence ID" value="BAY80653.1"/>
    <property type="molecule type" value="Genomic_DNA"/>
</dbReference>
<dbReference type="PANTHER" id="PTHR44858">
    <property type="entry name" value="TETRATRICOPEPTIDE REPEAT PROTEIN 6"/>
    <property type="match status" value="1"/>
</dbReference>
<evidence type="ECO:0000256" key="1">
    <source>
        <dbReference type="ARBA" id="ARBA00022737"/>
    </source>
</evidence>
<dbReference type="Pfam" id="PF00515">
    <property type="entry name" value="TPR_1"/>
    <property type="match status" value="1"/>
</dbReference>
<dbReference type="PROSITE" id="PS50293">
    <property type="entry name" value="TPR_REGION"/>
    <property type="match status" value="2"/>
</dbReference>
<dbReference type="Gene3D" id="1.25.40.10">
    <property type="entry name" value="Tetratricopeptide repeat domain"/>
    <property type="match status" value="4"/>
</dbReference>
<feature type="repeat" description="TPR" evidence="3">
    <location>
        <begin position="361"/>
        <end position="394"/>
    </location>
</feature>
<dbReference type="AlphaFoldDB" id="A0A1Z4LHE2"/>